<gene>
    <name evidence="2" type="ORF">NP590_05795</name>
</gene>
<protein>
    <submittedName>
        <fullName evidence="2">SDR family NAD(P)-dependent oxidoreductase</fullName>
    </submittedName>
</protein>
<proteinExistence type="predicted"/>
<dbReference type="RefSeq" id="WP_256601319.1">
    <property type="nucleotide sequence ID" value="NZ_JANIBJ010000008.1"/>
</dbReference>
<dbReference type="InterPro" id="IPR036291">
    <property type="entry name" value="NAD(P)-bd_dom_sf"/>
</dbReference>
<organism evidence="2 3">
    <name type="scientific">Methylomonas subterranea</name>
    <dbReference type="NCBI Taxonomy" id="2952225"/>
    <lineage>
        <taxon>Bacteria</taxon>
        <taxon>Pseudomonadati</taxon>
        <taxon>Pseudomonadota</taxon>
        <taxon>Gammaproteobacteria</taxon>
        <taxon>Methylococcales</taxon>
        <taxon>Methylococcaceae</taxon>
        <taxon>Methylomonas</taxon>
    </lineage>
</organism>
<dbReference type="SUPFAM" id="SSF51735">
    <property type="entry name" value="NAD(P)-binding Rossmann-fold domains"/>
    <property type="match status" value="1"/>
</dbReference>
<dbReference type="Proteomes" id="UP001524499">
    <property type="component" value="Unassembled WGS sequence"/>
</dbReference>
<name>A0ABT1TFT7_9GAMM</name>
<comment type="caution">
    <text evidence="2">The sequence shown here is derived from an EMBL/GenBank/DDBJ whole genome shotgun (WGS) entry which is preliminary data.</text>
</comment>
<dbReference type="PANTHER" id="PTHR43431">
    <property type="entry name" value="OXIDOREDUCTASE, SHORT CHAIN DEHYDROGENASE/REDUCTASE FAMILY (AFU_ORTHOLOGUE AFUA_5G14000)"/>
    <property type="match status" value="1"/>
</dbReference>
<dbReference type="Gene3D" id="3.40.50.720">
    <property type="entry name" value="NAD(P)-binding Rossmann-like Domain"/>
    <property type="match status" value="1"/>
</dbReference>
<feature type="signal peptide" evidence="1">
    <location>
        <begin position="1"/>
        <end position="24"/>
    </location>
</feature>
<dbReference type="PRINTS" id="PR00081">
    <property type="entry name" value="GDHRDH"/>
</dbReference>
<dbReference type="EMBL" id="JANIBJ010000008">
    <property type="protein sequence ID" value="MCQ8103609.1"/>
    <property type="molecule type" value="Genomic_DNA"/>
</dbReference>
<dbReference type="PANTHER" id="PTHR43431:SF7">
    <property type="entry name" value="OXIDOREDUCTASE, SHORT CHAIN DEHYDROGENASE_REDUCTASE FAMILY (AFU_ORTHOLOGUE AFUA_5G14000)"/>
    <property type="match status" value="1"/>
</dbReference>
<evidence type="ECO:0000256" key="1">
    <source>
        <dbReference type="SAM" id="SignalP"/>
    </source>
</evidence>
<keyword evidence="3" id="KW-1185">Reference proteome</keyword>
<sequence length="245" mass="25710">MTAKPQAALVLGVGPLAGLGSALAQRFAAAGLQVFIAGRSPAKLALVAQAIAGQGGAATPVIADATCEADVLRLLATVAEAGGELAIATYNVDSNMPAPFLDTDLATFTQLWQQNSLGAFLFGREVIKQMLPRQRGTLIFTGATASLRAKPPFTAFAAAKAGVRALAQGMAREFGPQGIHVVHAVIDGVIDGDRARGQFPKFVEAKGRDGLLQAAAIAETYWQLHCQHPSAWTHELDLRPFKEPF</sequence>
<dbReference type="InterPro" id="IPR002347">
    <property type="entry name" value="SDR_fam"/>
</dbReference>
<evidence type="ECO:0000313" key="2">
    <source>
        <dbReference type="EMBL" id="MCQ8103609.1"/>
    </source>
</evidence>
<reference evidence="2 3" key="1">
    <citation type="submission" date="2022-07" db="EMBL/GenBank/DDBJ databases">
        <title>Methylomonas rivi sp. nov., Methylomonas rosea sp. nov., Methylomonas aureus sp. nov. and Methylomonas subterranea sp. nov., four novel methanotrophs isolated from a freshwater creek and the deep terrestrial subsurface.</title>
        <authorList>
            <person name="Abin C."/>
            <person name="Sankaranarayanan K."/>
            <person name="Garner C."/>
            <person name="Sindelar R."/>
            <person name="Kotary K."/>
            <person name="Garner R."/>
            <person name="Barclay S."/>
            <person name="Lawson P."/>
            <person name="Krumholz L."/>
        </authorList>
    </citation>
    <scope>NUCLEOTIDE SEQUENCE [LARGE SCALE GENOMIC DNA]</scope>
    <source>
        <strain evidence="2 3">SURF-2</strain>
    </source>
</reference>
<keyword evidence="1" id="KW-0732">Signal</keyword>
<dbReference type="Pfam" id="PF00106">
    <property type="entry name" value="adh_short"/>
    <property type="match status" value="1"/>
</dbReference>
<evidence type="ECO:0000313" key="3">
    <source>
        <dbReference type="Proteomes" id="UP001524499"/>
    </source>
</evidence>
<accession>A0ABT1TFT7</accession>
<feature type="chain" id="PRO_5046585161" evidence="1">
    <location>
        <begin position="25"/>
        <end position="245"/>
    </location>
</feature>